<evidence type="ECO:0000256" key="2">
    <source>
        <dbReference type="ARBA" id="ARBA00022771"/>
    </source>
</evidence>
<dbReference type="Pfam" id="PF13831">
    <property type="entry name" value="PHD_2"/>
    <property type="match status" value="1"/>
</dbReference>
<feature type="region of interest" description="Disordered" evidence="5">
    <location>
        <begin position="66"/>
        <end position="109"/>
    </location>
</feature>
<organism evidence="7 8">
    <name type="scientific">Culex pipiens pipiens</name>
    <name type="common">Northern house mosquito</name>
    <dbReference type="NCBI Taxonomy" id="38569"/>
    <lineage>
        <taxon>Eukaryota</taxon>
        <taxon>Metazoa</taxon>
        <taxon>Ecdysozoa</taxon>
        <taxon>Arthropoda</taxon>
        <taxon>Hexapoda</taxon>
        <taxon>Insecta</taxon>
        <taxon>Pterygota</taxon>
        <taxon>Neoptera</taxon>
        <taxon>Endopterygota</taxon>
        <taxon>Diptera</taxon>
        <taxon>Nematocera</taxon>
        <taxon>Culicoidea</taxon>
        <taxon>Culicidae</taxon>
        <taxon>Culicinae</taxon>
        <taxon>Culicini</taxon>
        <taxon>Culex</taxon>
        <taxon>Culex</taxon>
    </lineage>
</organism>
<comment type="caution">
    <text evidence="7">The sequence shown here is derived from an EMBL/GenBank/DDBJ whole genome shotgun (WGS) entry which is preliminary data.</text>
</comment>
<dbReference type="SMART" id="SM00249">
    <property type="entry name" value="PHD"/>
    <property type="match status" value="1"/>
</dbReference>
<evidence type="ECO:0000313" key="7">
    <source>
        <dbReference type="EMBL" id="KAL1376469.1"/>
    </source>
</evidence>
<dbReference type="Proteomes" id="UP001562425">
    <property type="component" value="Unassembled WGS sequence"/>
</dbReference>
<gene>
    <name evidence="7" type="ORF">pipiens_016874</name>
</gene>
<dbReference type="InterPro" id="IPR019786">
    <property type="entry name" value="Zinc_finger_PHD-type_CS"/>
</dbReference>
<dbReference type="GO" id="GO:0008270">
    <property type="term" value="F:zinc ion binding"/>
    <property type="evidence" value="ECO:0007669"/>
    <property type="project" value="UniProtKB-KW"/>
</dbReference>
<feature type="domain" description="PHD-type" evidence="6">
    <location>
        <begin position="11"/>
        <end position="61"/>
    </location>
</feature>
<accession>A0ABD1CJA2</accession>
<evidence type="ECO:0000259" key="6">
    <source>
        <dbReference type="PROSITE" id="PS50016"/>
    </source>
</evidence>
<reference evidence="7 8" key="1">
    <citation type="submission" date="2024-05" db="EMBL/GenBank/DDBJ databases">
        <title>Culex pipiens pipiens assembly and annotation.</title>
        <authorList>
            <person name="Alout H."/>
            <person name="Durand T."/>
        </authorList>
    </citation>
    <scope>NUCLEOTIDE SEQUENCE [LARGE SCALE GENOMIC DNA]</scope>
    <source>
        <strain evidence="7">HA-2024</strain>
        <tissue evidence="7">Whole body</tissue>
    </source>
</reference>
<dbReference type="InterPro" id="IPR013083">
    <property type="entry name" value="Znf_RING/FYVE/PHD"/>
</dbReference>
<dbReference type="CDD" id="cd15489">
    <property type="entry name" value="PHD_SF"/>
    <property type="match status" value="1"/>
</dbReference>
<evidence type="ECO:0000313" key="8">
    <source>
        <dbReference type="Proteomes" id="UP001562425"/>
    </source>
</evidence>
<dbReference type="EMBL" id="JBEHCU010011652">
    <property type="protein sequence ID" value="KAL1376469.1"/>
    <property type="molecule type" value="Genomic_DNA"/>
</dbReference>
<dbReference type="PROSITE" id="PS01359">
    <property type="entry name" value="ZF_PHD_1"/>
    <property type="match status" value="1"/>
</dbReference>
<keyword evidence="1" id="KW-0479">Metal-binding</keyword>
<keyword evidence="3" id="KW-0862">Zinc</keyword>
<keyword evidence="8" id="KW-1185">Reference proteome</keyword>
<evidence type="ECO:0000256" key="3">
    <source>
        <dbReference type="ARBA" id="ARBA00022833"/>
    </source>
</evidence>
<evidence type="ECO:0000256" key="4">
    <source>
        <dbReference type="PROSITE-ProRule" id="PRU00146"/>
    </source>
</evidence>
<dbReference type="SUPFAM" id="SSF57903">
    <property type="entry name" value="FYVE/PHD zinc finger"/>
    <property type="match status" value="1"/>
</dbReference>
<dbReference type="PROSITE" id="PS50016">
    <property type="entry name" value="ZF_PHD_2"/>
    <property type="match status" value="1"/>
</dbReference>
<dbReference type="InterPro" id="IPR001965">
    <property type="entry name" value="Znf_PHD"/>
</dbReference>
<dbReference type="Gene3D" id="3.30.40.10">
    <property type="entry name" value="Zinc/RING finger domain, C3HC4 (zinc finger)"/>
    <property type="match status" value="1"/>
</dbReference>
<keyword evidence="2 4" id="KW-0863">Zinc-finger</keyword>
<evidence type="ECO:0000256" key="5">
    <source>
        <dbReference type="SAM" id="MobiDB-lite"/>
    </source>
</evidence>
<protein>
    <recommendedName>
        <fullName evidence="6">PHD-type domain-containing protein</fullName>
    </recommendedName>
</protein>
<dbReference type="InterPro" id="IPR011011">
    <property type="entry name" value="Znf_FYVE_PHD"/>
</dbReference>
<sequence>MSAPGKHNLTGYECALCEEPPNEESQMVFCEKCQGFFHLQCAGVTEANKDLSFTCKKCTGLGDTVDQTGDEDDGATVVDGSKKVDETLPGKPNPSVINKPDGSTEQEDAELQHRLEMQQLQEAFQNQLHAGAKGGAGCRFEPAEK</sequence>
<proteinExistence type="predicted"/>
<dbReference type="InterPro" id="IPR019787">
    <property type="entry name" value="Znf_PHD-finger"/>
</dbReference>
<evidence type="ECO:0000256" key="1">
    <source>
        <dbReference type="ARBA" id="ARBA00022723"/>
    </source>
</evidence>
<dbReference type="AlphaFoldDB" id="A0ABD1CJA2"/>
<name>A0ABD1CJA2_CULPP</name>